<evidence type="ECO:0000256" key="1">
    <source>
        <dbReference type="SAM" id="MobiDB-lite"/>
    </source>
</evidence>
<dbReference type="KEGG" id="snw:BBN63_32525"/>
<dbReference type="AlphaFoldDB" id="A0A1U9R126"/>
<evidence type="ECO:0000313" key="3">
    <source>
        <dbReference type="Proteomes" id="UP000189677"/>
    </source>
</evidence>
<protein>
    <submittedName>
        <fullName evidence="2">Uncharacterized protein</fullName>
    </submittedName>
</protein>
<sequence>MSTSAKPSSQDDLLAETFGATLAELYETAAVSPDVPALTRALELRSFLALAEEQVARVRDRVHGAMAPGRDMNDLSADELRFDAQWLAAALDARDGYLAALGQLLRTMPPQTAPVPSRPVRFAQPQITTTLPPATAAPAPPRAGAAREHRP</sequence>
<name>A0A1U9R126_STRNV</name>
<dbReference type="OrthoDB" id="4287558at2"/>
<keyword evidence="3" id="KW-1185">Reference proteome</keyword>
<gene>
    <name evidence="2" type="ORF">BBN63_32525</name>
</gene>
<dbReference type="EMBL" id="CP018047">
    <property type="protein sequence ID" value="AQU70204.1"/>
    <property type="molecule type" value="Genomic_DNA"/>
</dbReference>
<feature type="region of interest" description="Disordered" evidence="1">
    <location>
        <begin position="128"/>
        <end position="151"/>
    </location>
</feature>
<proteinExistence type="predicted"/>
<dbReference type="Proteomes" id="UP000189677">
    <property type="component" value="Chromosome"/>
</dbReference>
<dbReference type="RefSeq" id="WP_078078883.1">
    <property type="nucleotide sequence ID" value="NZ_CP018047.1"/>
</dbReference>
<accession>A0A1U9R126</accession>
<organism evidence="2 3">
    <name type="scientific">Streptomyces niveus</name>
    <name type="common">Streptomyces spheroides</name>
    <dbReference type="NCBI Taxonomy" id="193462"/>
    <lineage>
        <taxon>Bacteria</taxon>
        <taxon>Bacillati</taxon>
        <taxon>Actinomycetota</taxon>
        <taxon>Actinomycetes</taxon>
        <taxon>Kitasatosporales</taxon>
        <taxon>Streptomycetaceae</taxon>
        <taxon>Streptomyces</taxon>
    </lineage>
</organism>
<feature type="compositionally biased region" description="Low complexity" evidence="1">
    <location>
        <begin position="128"/>
        <end position="137"/>
    </location>
</feature>
<evidence type="ECO:0000313" key="2">
    <source>
        <dbReference type="EMBL" id="AQU70204.1"/>
    </source>
</evidence>
<reference evidence="2 3" key="1">
    <citation type="submission" date="2016-11" db="EMBL/GenBank/DDBJ databases">
        <title>Complete genome sequence of Streptomyces niveus SCSIO 3406.</title>
        <authorList>
            <person name="Zhu Q."/>
            <person name="Cheng W."/>
            <person name="Song Y."/>
            <person name="Li Q."/>
            <person name="Ju J."/>
        </authorList>
    </citation>
    <scope>NUCLEOTIDE SEQUENCE [LARGE SCALE GENOMIC DNA]</scope>
    <source>
        <strain evidence="2 3">SCSIO 3406</strain>
    </source>
</reference>